<dbReference type="EMBL" id="NVYO01000001">
    <property type="protein sequence ID" value="PBQ24514.1"/>
    <property type="molecule type" value="Genomic_DNA"/>
</dbReference>
<keyword evidence="2" id="KW-0238">DNA-binding</keyword>
<dbReference type="EMBL" id="JAERKF010000003">
    <property type="protein sequence ID" value="MBS1009788.1"/>
    <property type="molecule type" value="Genomic_DNA"/>
</dbReference>
<sequence length="112" mass="13024">MSDLTKLKHEFEKSSDFLVALGDQKRQAIILALLDKQVVHRGLRVNELTDVTGLSRPAVSHHLKLLRDVALIDYRRDGTKNYYYLTHRTKRIQQLQTLLTHVTTVMEENDQL</sequence>
<dbReference type="PANTHER" id="PTHR43132:SF6">
    <property type="entry name" value="HTH-TYPE TRANSCRIPTIONAL REPRESSOR CZRA"/>
    <property type="match status" value="1"/>
</dbReference>
<dbReference type="RefSeq" id="WP_024526414.1">
    <property type="nucleotide sequence ID" value="NZ_CAKMAP010000001.1"/>
</dbReference>
<dbReference type="Gene3D" id="1.10.10.10">
    <property type="entry name" value="Winged helix-like DNA-binding domain superfamily/Winged helix DNA-binding domain"/>
    <property type="match status" value="1"/>
</dbReference>
<dbReference type="CDD" id="cd00090">
    <property type="entry name" value="HTH_ARSR"/>
    <property type="match status" value="1"/>
</dbReference>
<accession>A0A0C1M903</accession>
<dbReference type="InterPro" id="IPR001845">
    <property type="entry name" value="HTH_ArsR_DNA-bd_dom"/>
</dbReference>
<evidence type="ECO:0000256" key="1">
    <source>
        <dbReference type="ARBA" id="ARBA00023015"/>
    </source>
</evidence>
<keyword evidence="3" id="KW-0804">Transcription</keyword>
<keyword evidence="1" id="KW-0805">Transcription regulation</keyword>
<dbReference type="PRINTS" id="PR00778">
    <property type="entry name" value="HTHARSR"/>
</dbReference>
<dbReference type="EMBL" id="CP031198">
    <property type="protein sequence ID" value="QCZ53961.1"/>
    <property type="molecule type" value="Genomic_DNA"/>
</dbReference>
<dbReference type="AlphaFoldDB" id="A0A0C1M903"/>
<protein>
    <submittedName>
        <fullName evidence="6">ArsR family transcriptional regulator</fullName>
    </submittedName>
    <submittedName>
        <fullName evidence="7">Transcriptional regulator ArsR family</fullName>
    </submittedName>
    <submittedName>
        <fullName evidence="5">Winged helix-turn-helix transcriptional regulator</fullName>
    </submittedName>
</protein>
<dbReference type="OrthoDB" id="9798835at2"/>
<evidence type="ECO:0000313" key="7">
    <source>
        <dbReference type="EMBL" id="QCZ53961.1"/>
    </source>
</evidence>
<proteinExistence type="predicted"/>
<evidence type="ECO:0000313" key="8">
    <source>
        <dbReference type="Proteomes" id="UP000217918"/>
    </source>
</evidence>
<feature type="domain" description="HTH arsR-type" evidence="4">
    <location>
        <begin position="7"/>
        <end position="106"/>
    </location>
</feature>
<reference evidence="6 8" key="1">
    <citation type="submission" date="2017-09" db="EMBL/GenBank/DDBJ databases">
        <title>Genome sequence of Lactobacillus brevis D7.</title>
        <authorList>
            <person name="Kwon M.-S."/>
            <person name="Lim S.K."/>
            <person name="Choi H.-J."/>
        </authorList>
    </citation>
    <scope>NUCLEOTIDE SEQUENCE [LARGE SCALE GENOMIC DNA]</scope>
    <source>
        <strain evidence="6 8">D7</strain>
    </source>
</reference>
<evidence type="ECO:0000313" key="5">
    <source>
        <dbReference type="EMBL" id="MBS1009788.1"/>
    </source>
</evidence>
<dbReference type="SUPFAM" id="SSF46785">
    <property type="entry name" value="Winged helix' DNA-binding domain"/>
    <property type="match status" value="1"/>
</dbReference>
<dbReference type="Proteomes" id="UP000217918">
    <property type="component" value="Unassembled WGS sequence"/>
</dbReference>
<dbReference type="Proteomes" id="UP000307074">
    <property type="component" value="Chromosome"/>
</dbReference>
<evidence type="ECO:0000313" key="6">
    <source>
        <dbReference type="EMBL" id="PBQ24514.1"/>
    </source>
</evidence>
<dbReference type="InterPro" id="IPR036390">
    <property type="entry name" value="WH_DNA-bd_sf"/>
</dbReference>
<evidence type="ECO:0000256" key="3">
    <source>
        <dbReference type="ARBA" id="ARBA00023163"/>
    </source>
</evidence>
<dbReference type="NCBIfam" id="NF033788">
    <property type="entry name" value="HTH_metalloreg"/>
    <property type="match status" value="1"/>
</dbReference>
<gene>
    <name evidence="6" type="ORF">CNR29_11010</name>
    <name evidence="5" type="ORF">JK167_02935</name>
    <name evidence="7" type="ORF">UCCLBBS449_2044</name>
</gene>
<dbReference type="GO" id="GO:0003677">
    <property type="term" value="F:DNA binding"/>
    <property type="evidence" value="ECO:0007669"/>
    <property type="project" value="UniProtKB-KW"/>
</dbReference>
<organism evidence="6 8">
    <name type="scientific">Levilactobacillus brevis</name>
    <name type="common">Lactobacillus brevis</name>
    <dbReference type="NCBI Taxonomy" id="1580"/>
    <lineage>
        <taxon>Bacteria</taxon>
        <taxon>Bacillati</taxon>
        <taxon>Bacillota</taxon>
        <taxon>Bacilli</taxon>
        <taxon>Lactobacillales</taxon>
        <taxon>Lactobacillaceae</taxon>
        <taxon>Levilactobacillus</taxon>
    </lineage>
</organism>
<dbReference type="InterPro" id="IPR051011">
    <property type="entry name" value="Metal_resp_trans_reg"/>
</dbReference>
<dbReference type="InterPro" id="IPR036388">
    <property type="entry name" value="WH-like_DNA-bd_sf"/>
</dbReference>
<evidence type="ECO:0000259" key="4">
    <source>
        <dbReference type="PROSITE" id="PS50987"/>
    </source>
</evidence>
<dbReference type="PANTHER" id="PTHR43132">
    <property type="entry name" value="ARSENICAL RESISTANCE OPERON REPRESSOR ARSR-RELATED"/>
    <property type="match status" value="1"/>
</dbReference>
<dbReference type="PROSITE" id="PS50987">
    <property type="entry name" value="HTH_ARSR_2"/>
    <property type="match status" value="1"/>
</dbReference>
<dbReference type="Pfam" id="PF01022">
    <property type="entry name" value="HTH_5"/>
    <property type="match status" value="1"/>
</dbReference>
<reference evidence="5" key="3">
    <citation type="submission" date="2020-12" db="EMBL/GenBank/DDBJ databases">
        <authorList>
            <person name="Mcmullen J.G."/>
        </authorList>
    </citation>
    <scope>NUCLEOTIDE SEQUENCE</scope>
    <source>
        <strain evidence="5">Dm-2019-70</strain>
    </source>
</reference>
<evidence type="ECO:0000256" key="2">
    <source>
        <dbReference type="ARBA" id="ARBA00023125"/>
    </source>
</evidence>
<reference evidence="5" key="4">
    <citation type="submission" date="2022-09" db="EMBL/GenBank/DDBJ databases">
        <title>Genome-inferred correspondence between phylogeny and metabolic traits in the wild Drosophila gut microbiome.</title>
        <authorList>
            <person name="Bueno E."/>
            <person name="Blow F."/>
            <person name="Douglas A.E."/>
        </authorList>
    </citation>
    <scope>NUCLEOTIDE SEQUENCE</scope>
    <source>
        <strain evidence="5">Dm-2019-70</strain>
    </source>
</reference>
<name>A0A0C1M903_LEVBR</name>
<evidence type="ECO:0000313" key="9">
    <source>
        <dbReference type="Proteomes" id="UP000307074"/>
    </source>
</evidence>
<dbReference type="GO" id="GO:0003700">
    <property type="term" value="F:DNA-binding transcription factor activity"/>
    <property type="evidence" value="ECO:0007669"/>
    <property type="project" value="InterPro"/>
</dbReference>
<dbReference type="Proteomes" id="UP000676478">
    <property type="component" value="Unassembled WGS sequence"/>
</dbReference>
<dbReference type="InterPro" id="IPR011991">
    <property type="entry name" value="ArsR-like_HTH"/>
</dbReference>
<dbReference type="SMART" id="SM00418">
    <property type="entry name" value="HTH_ARSR"/>
    <property type="match status" value="1"/>
</dbReference>
<reference evidence="7 9" key="2">
    <citation type="submission" date="2018-07" db="EMBL/GenBank/DDBJ databases">
        <authorList>
            <person name="Feyereisen M."/>
        </authorList>
    </citation>
    <scope>NUCLEOTIDE SEQUENCE [LARGE SCALE GENOMIC DNA]</scope>
    <source>
        <strain evidence="7 9">UCCLBBS449</strain>
    </source>
</reference>